<protein>
    <submittedName>
        <fullName evidence="1">Uncharacterized protein</fullName>
    </submittedName>
</protein>
<dbReference type="EMBL" id="BMWG01000003">
    <property type="protein sequence ID" value="GGZ23333.1"/>
    <property type="molecule type" value="Genomic_DNA"/>
</dbReference>
<evidence type="ECO:0000313" key="1">
    <source>
        <dbReference type="EMBL" id="GGZ23333.1"/>
    </source>
</evidence>
<accession>A0A918PV97</accession>
<organism evidence="1 2">
    <name type="scientific">Streptomyces inusitatus</name>
    <dbReference type="NCBI Taxonomy" id="68221"/>
    <lineage>
        <taxon>Bacteria</taxon>
        <taxon>Bacillati</taxon>
        <taxon>Actinomycetota</taxon>
        <taxon>Actinomycetes</taxon>
        <taxon>Kitasatosporales</taxon>
        <taxon>Streptomycetaceae</taxon>
        <taxon>Streptomyces</taxon>
    </lineage>
</organism>
<proteinExistence type="predicted"/>
<dbReference type="AlphaFoldDB" id="A0A918PV97"/>
<evidence type="ECO:0000313" key="2">
    <source>
        <dbReference type="Proteomes" id="UP000630936"/>
    </source>
</evidence>
<name>A0A918PV97_9ACTN</name>
<dbReference type="Proteomes" id="UP000630936">
    <property type="component" value="Unassembled WGS sequence"/>
</dbReference>
<reference evidence="1" key="2">
    <citation type="submission" date="2020-09" db="EMBL/GenBank/DDBJ databases">
        <authorList>
            <person name="Sun Q."/>
            <person name="Ohkuma M."/>
        </authorList>
    </citation>
    <scope>NUCLEOTIDE SEQUENCE</scope>
    <source>
        <strain evidence="1">JCM 4988</strain>
    </source>
</reference>
<sequence>MPSAGLRRYVEAVPGEPLPHGILSGCTTIIDATDPHELLGTEWRPLSCAEAHDTTWCPDDDESPGVVPPKDFFRPGFCTAAPVTIYAGAECSTMGLSFAEARAHAAETLRMGEQRALEEWLLREVLCTIAEDQTPAAGAISVVQGIGALEGWLGTEYGGTGVLHVPAGAAALLGCCNAVRLIDGTPRTLLGNCVILGAGYAVNLGPPDCTPADPGEAWLYATSPIRIRREQVVPVPDEDRQSVNIRTNDRRVLAERTFVVEIACCRAAAVRVKLCTD</sequence>
<keyword evidence="2" id="KW-1185">Reference proteome</keyword>
<reference evidence="1" key="1">
    <citation type="journal article" date="2014" name="Int. J. Syst. Evol. Microbiol.">
        <title>Complete genome sequence of Corynebacterium casei LMG S-19264T (=DSM 44701T), isolated from a smear-ripened cheese.</title>
        <authorList>
            <consortium name="US DOE Joint Genome Institute (JGI-PGF)"/>
            <person name="Walter F."/>
            <person name="Albersmeier A."/>
            <person name="Kalinowski J."/>
            <person name="Ruckert C."/>
        </authorList>
    </citation>
    <scope>NUCLEOTIDE SEQUENCE</scope>
    <source>
        <strain evidence="1">JCM 4988</strain>
    </source>
</reference>
<gene>
    <name evidence="1" type="ORF">GCM10010387_15580</name>
</gene>
<comment type="caution">
    <text evidence="1">The sequence shown here is derived from an EMBL/GenBank/DDBJ whole genome shotgun (WGS) entry which is preliminary data.</text>
</comment>
<dbReference type="RefSeq" id="WP_190122180.1">
    <property type="nucleotide sequence ID" value="NZ_BMWG01000003.1"/>
</dbReference>